<dbReference type="EMBL" id="CP108085">
    <property type="protein sequence ID" value="WUP73534.1"/>
    <property type="molecule type" value="Genomic_DNA"/>
</dbReference>
<evidence type="ECO:0000259" key="1">
    <source>
        <dbReference type="SMART" id="SM00922"/>
    </source>
</evidence>
<dbReference type="InterPro" id="IPR029017">
    <property type="entry name" value="Enolase-like_N"/>
</dbReference>
<dbReference type="SFLD" id="SFLDS00001">
    <property type="entry name" value="Enolase"/>
    <property type="match status" value="1"/>
</dbReference>
<evidence type="ECO:0000313" key="2">
    <source>
        <dbReference type="EMBL" id="WUP73534.1"/>
    </source>
</evidence>
<dbReference type="InterPro" id="IPR029065">
    <property type="entry name" value="Enolase_C-like"/>
</dbReference>
<dbReference type="Gene3D" id="3.20.20.120">
    <property type="entry name" value="Enolase-like C-terminal domain"/>
    <property type="match status" value="1"/>
</dbReference>
<gene>
    <name evidence="2" type="ORF">OG913_29655</name>
</gene>
<dbReference type="Pfam" id="PF13378">
    <property type="entry name" value="MR_MLE_C"/>
    <property type="match status" value="1"/>
</dbReference>
<proteinExistence type="predicted"/>
<dbReference type="PROSITE" id="PS00909">
    <property type="entry name" value="MR_MLE_2"/>
    <property type="match status" value="1"/>
</dbReference>
<dbReference type="Proteomes" id="UP001432011">
    <property type="component" value="Chromosome"/>
</dbReference>
<dbReference type="PROSITE" id="PS00908">
    <property type="entry name" value="MR_MLE_1"/>
    <property type="match status" value="1"/>
</dbReference>
<dbReference type="Pfam" id="PF02746">
    <property type="entry name" value="MR_MLE_N"/>
    <property type="match status" value="1"/>
</dbReference>
<dbReference type="SMART" id="SM00922">
    <property type="entry name" value="MR_MLE"/>
    <property type="match status" value="1"/>
</dbReference>
<dbReference type="InterPro" id="IPR013341">
    <property type="entry name" value="Mandelate_racemase_N_dom"/>
</dbReference>
<dbReference type="SFLD" id="SFLDG00033">
    <property type="entry name" value="mannonate_dehydratase"/>
    <property type="match status" value="1"/>
</dbReference>
<dbReference type="PANTHER" id="PTHR48080:SF6">
    <property type="entry name" value="STARVATION-SENSING PROTEIN RSPA"/>
    <property type="match status" value="1"/>
</dbReference>
<protein>
    <submittedName>
        <fullName evidence="2">D-galactonate dehydratase family protein</fullName>
    </submittedName>
</protein>
<dbReference type="SUPFAM" id="SSF51604">
    <property type="entry name" value="Enolase C-terminal domain-like"/>
    <property type="match status" value="1"/>
</dbReference>
<name>A0ABZ1SMK3_9ACTN</name>
<dbReference type="InterPro" id="IPR036849">
    <property type="entry name" value="Enolase-like_C_sf"/>
</dbReference>
<dbReference type="NCBIfam" id="NF043051">
    <property type="entry name" value="ManoateDhtManD"/>
    <property type="match status" value="1"/>
</dbReference>
<sequence length="403" mass="44585">MATITDARVIVTSPGRNFVTLKITTSDGVTGLGDATLNGRELAVAGYLRDHVVPLLIGRDPARIEDTWQYLYKGAYWRRGPVTMTAIAAVDTALWDIKGKVAGLPLYELLGGKAREGAMVYGHASGGDVAELLDDIARFRDLGYQAIRAQAAVPGTPGSYGVRHGRGVYEPANASLPDEQMWSTEAYLDFAPGYLAAVRERFGFDFHLLHDVHHRLTPTEAGRLGRRLEDLRLFWMEDPTPAELQESFRQIRQATTTPIAVGEVFNSIWDCQQLITERLIDYIRVSVVHAGGITHVRRIFNLAELYQVRTGSHGATDLSPVSMAAAVHLDVTVPNFGVQEYMEHEPVTHEVFRPTYELRDGALHPSTAPGLGVEMDEEAAAHFPYEPKYLPVSRRADGSVHDW</sequence>
<dbReference type="RefSeq" id="WP_142651683.1">
    <property type="nucleotide sequence ID" value="NZ_CP108085.1"/>
</dbReference>
<dbReference type="PANTHER" id="PTHR48080">
    <property type="entry name" value="D-GALACTONATE DEHYDRATASE-RELATED"/>
    <property type="match status" value="1"/>
</dbReference>
<dbReference type="InterPro" id="IPR013342">
    <property type="entry name" value="Mandelate_racemase_C"/>
</dbReference>
<evidence type="ECO:0000313" key="3">
    <source>
        <dbReference type="Proteomes" id="UP001432011"/>
    </source>
</evidence>
<dbReference type="InterPro" id="IPR034589">
    <property type="entry name" value="D-mannonate_dehydratase-like"/>
</dbReference>
<dbReference type="InterPro" id="IPR034593">
    <property type="entry name" value="DgoD-like"/>
</dbReference>
<accession>A0ABZ1SMK3</accession>
<feature type="domain" description="Mandelate racemase/muconate lactonizing enzyme C-terminal" evidence="1">
    <location>
        <begin position="129"/>
        <end position="258"/>
    </location>
</feature>
<dbReference type="InterPro" id="IPR018110">
    <property type="entry name" value="Mandel_Rmase/mucon_lact_enz_CS"/>
</dbReference>
<keyword evidence="3" id="KW-1185">Reference proteome</keyword>
<dbReference type="SUPFAM" id="SSF54826">
    <property type="entry name" value="Enolase N-terminal domain-like"/>
    <property type="match status" value="1"/>
</dbReference>
<organism evidence="2 3">
    <name type="scientific">Microbispora hainanensis</name>
    <dbReference type="NCBI Taxonomy" id="568844"/>
    <lineage>
        <taxon>Bacteria</taxon>
        <taxon>Bacillati</taxon>
        <taxon>Actinomycetota</taxon>
        <taxon>Actinomycetes</taxon>
        <taxon>Streptosporangiales</taxon>
        <taxon>Streptosporangiaceae</taxon>
        <taxon>Microbispora</taxon>
    </lineage>
</organism>
<dbReference type="NCBIfam" id="NF011654">
    <property type="entry name" value="PRK15072.1"/>
    <property type="match status" value="1"/>
</dbReference>
<dbReference type="Gene3D" id="3.30.390.10">
    <property type="entry name" value="Enolase-like, N-terminal domain"/>
    <property type="match status" value="1"/>
</dbReference>
<reference evidence="2" key="1">
    <citation type="submission" date="2022-10" db="EMBL/GenBank/DDBJ databases">
        <title>The complete genomes of actinobacterial strains from the NBC collection.</title>
        <authorList>
            <person name="Joergensen T.S."/>
            <person name="Alvarez Arevalo M."/>
            <person name="Sterndorff E.B."/>
            <person name="Faurdal D."/>
            <person name="Vuksanovic O."/>
            <person name="Mourched A.-S."/>
            <person name="Charusanti P."/>
            <person name="Shaw S."/>
            <person name="Blin K."/>
            <person name="Weber T."/>
        </authorList>
    </citation>
    <scope>NUCLEOTIDE SEQUENCE</scope>
    <source>
        <strain evidence="2">NBC_00254</strain>
    </source>
</reference>